<comment type="caution">
    <text evidence="4">The sequence shown here is derived from an EMBL/GenBank/DDBJ whole genome shotgun (WGS) entry which is preliminary data.</text>
</comment>
<dbReference type="SUPFAM" id="SSF51735">
    <property type="entry name" value="NAD(P)-binding Rossmann-fold domains"/>
    <property type="match status" value="1"/>
</dbReference>
<comment type="similarity">
    <text evidence="1 2">Belongs to the short-chain dehydrogenases/reductases (SDR) family.</text>
</comment>
<dbReference type="GO" id="GO:0008202">
    <property type="term" value="P:steroid metabolic process"/>
    <property type="evidence" value="ECO:0007669"/>
    <property type="project" value="TreeGrafter"/>
</dbReference>
<accession>A0A0N0RFH5</accession>
<dbReference type="STRING" id="872965.SE16_01440"/>
<organism evidence="4 6">
    <name type="scientific">Ardenticatena maritima</name>
    <dbReference type="NCBI Taxonomy" id="872965"/>
    <lineage>
        <taxon>Bacteria</taxon>
        <taxon>Bacillati</taxon>
        <taxon>Chloroflexota</taxon>
        <taxon>Ardenticatenia</taxon>
        <taxon>Ardenticatenales</taxon>
        <taxon>Ardenticatenaceae</taxon>
        <taxon>Ardenticatena</taxon>
    </lineage>
</organism>
<dbReference type="PANTHER" id="PTHR43313:SF1">
    <property type="entry name" value="3BETA-HYDROXYSTEROID DEHYDROGENASE DHS-16"/>
    <property type="match status" value="1"/>
</dbReference>
<keyword evidence="6" id="KW-1185">Reference proteome</keyword>
<reference evidence="5 7" key="2">
    <citation type="submission" date="2015-07" db="EMBL/GenBank/DDBJ databases">
        <title>Whole genome sequence of Ardenticatena maritima DSM 23922.</title>
        <authorList>
            <person name="Hemp J."/>
            <person name="Ward L.M."/>
            <person name="Pace L.A."/>
            <person name="Fischer W.W."/>
        </authorList>
    </citation>
    <scope>NUCLEOTIDE SEQUENCE [LARGE SCALE GENOMIC DNA]</scope>
    <source>
        <strain evidence="5 7">110S</strain>
    </source>
</reference>
<dbReference type="EMBL" id="BBZA01000089">
    <property type="protein sequence ID" value="GAP62877.1"/>
    <property type="molecule type" value="Genomic_DNA"/>
</dbReference>
<dbReference type="RefSeq" id="WP_054492764.1">
    <property type="nucleotide sequence ID" value="NZ_BBZA01000089.1"/>
</dbReference>
<dbReference type="Gene3D" id="3.40.50.720">
    <property type="entry name" value="NAD(P)-binding Rossmann-like Domain"/>
    <property type="match status" value="1"/>
</dbReference>
<gene>
    <name evidence="4" type="ORF">ARMA_1300</name>
    <name evidence="5" type="ORF">SE16_01440</name>
</gene>
<dbReference type="InterPro" id="IPR057326">
    <property type="entry name" value="KR_dom"/>
</dbReference>
<name>A0A0N0RFH5_9CHLR</name>
<dbReference type="InterPro" id="IPR020904">
    <property type="entry name" value="Sc_DH/Rdtase_CS"/>
</dbReference>
<evidence type="ECO:0000313" key="4">
    <source>
        <dbReference type="EMBL" id="GAP62877.1"/>
    </source>
</evidence>
<dbReference type="EMBL" id="LGKN01000003">
    <property type="protein sequence ID" value="KPL89196.1"/>
    <property type="molecule type" value="Genomic_DNA"/>
</dbReference>
<dbReference type="PRINTS" id="PR00080">
    <property type="entry name" value="SDRFAMILY"/>
</dbReference>
<dbReference type="Proteomes" id="UP000037784">
    <property type="component" value="Unassembled WGS sequence"/>
</dbReference>
<feature type="domain" description="Ketoreductase" evidence="3">
    <location>
        <begin position="2"/>
        <end position="210"/>
    </location>
</feature>
<dbReference type="SMART" id="SM00822">
    <property type="entry name" value="PKS_KR"/>
    <property type="match status" value="1"/>
</dbReference>
<dbReference type="InterPro" id="IPR002347">
    <property type="entry name" value="SDR_fam"/>
</dbReference>
<evidence type="ECO:0000313" key="6">
    <source>
        <dbReference type="Proteomes" id="UP000037784"/>
    </source>
</evidence>
<dbReference type="PRINTS" id="PR00081">
    <property type="entry name" value="GDHRDH"/>
</dbReference>
<dbReference type="PROSITE" id="PS00061">
    <property type="entry name" value="ADH_SHORT"/>
    <property type="match status" value="1"/>
</dbReference>
<sequence length="278" mass="30471">MKSILITGASTGIGYATARHFDQLGWRVFAGVRKEADAQRLREASSTRLTPLMLDVTHSEQVATALAQVREAVGDHGLDALVNNAGIAVGGPVEYVPLERWRRQFEVNVFGVVAVTQAALPLLRQARGRIVNISSVSGLIAAPFFGPYAASKFALEALSDSLRLEVAPQGIRVILIEPGAVATPIWEKGRQEAQTLREHLPPEGMQWYGRLVARMERWIAASERNAMPVEHVVRVIEEAVAAPRPKPRYVVARGASRFAPLMRCLPTALRDTLFKRLG</sequence>
<dbReference type="CDD" id="cd05374">
    <property type="entry name" value="17beta-HSD-like_SDR_c"/>
    <property type="match status" value="1"/>
</dbReference>
<dbReference type="InParanoid" id="A0A0N0RFH5"/>
<dbReference type="InterPro" id="IPR036291">
    <property type="entry name" value="NAD(P)-bd_dom_sf"/>
</dbReference>
<reference evidence="4 6" key="1">
    <citation type="journal article" date="2015" name="Genome Announc.">
        <title>Draft Genome Sequence of a Heterotrophic Facultative Anaerobic Thermophilic Bacterium, Ardenticatena maritima Strain 110ST.</title>
        <authorList>
            <person name="Kawaichi S."/>
            <person name="Yoshida T."/>
            <person name="Sako Y."/>
            <person name="Nakamura R."/>
        </authorList>
    </citation>
    <scope>NUCLEOTIDE SEQUENCE [LARGE SCALE GENOMIC DNA]</scope>
    <source>
        <strain evidence="4 6">110S</strain>
    </source>
</reference>
<evidence type="ECO:0000256" key="1">
    <source>
        <dbReference type="ARBA" id="ARBA00006484"/>
    </source>
</evidence>
<protein>
    <recommendedName>
        <fullName evidence="3">Ketoreductase domain-containing protein</fullName>
    </recommendedName>
</protein>
<dbReference type="AlphaFoldDB" id="A0A0N0RFH5"/>
<evidence type="ECO:0000259" key="3">
    <source>
        <dbReference type="SMART" id="SM00822"/>
    </source>
</evidence>
<proteinExistence type="inferred from homology"/>
<dbReference type="Pfam" id="PF00106">
    <property type="entry name" value="adh_short"/>
    <property type="match status" value="1"/>
</dbReference>
<dbReference type="Proteomes" id="UP000050502">
    <property type="component" value="Unassembled WGS sequence"/>
</dbReference>
<dbReference type="PANTHER" id="PTHR43313">
    <property type="entry name" value="SHORT-CHAIN DEHYDROGENASE/REDUCTASE FAMILY 9C"/>
    <property type="match status" value="1"/>
</dbReference>
<evidence type="ECO:0000256" key="2">
    <source>
        <dbReference type="RuleBase" id="RU000363"/>
    </source>
</evidence>
<dbReference type="OrthoDB" id="9808814at2"/>
<dbReference type="GO" id="GO:0016491">
    <property type="term" value="F:oxidoreductase activity"/>
    <property type="evidence" value="ECO:0007669"/>
    <property type="project" value="TreeGrafter"/>
</dbReference>
<evidence type="ECO:0000313" key="5">
    <source>
        <dbReference type="EMBL" id="KPL89196.1"/>
    </source>
</evidence>
<evidence type="ECO:0000313" key="7">
    <source>
        <dbReference type="Proteomes" id="UP000050502"/>
    </source>
</evidence>
<reference evidence="6" key="3">
    <citation type="submission" date="2015-08" db="EMBL/GenBank/DDBJ databases">
        <title>Draft Genome Sequence of a Heterotrophic Facultative Anaerobic Bacterium Ardenticatena maritima Strain 110S.</title>
        <authorList>
            <person name="Kawaichi S."/>
            <person name="Yoshida T."/>
            <person name="Sako Y."/>
            <person name="Nakamura R."/>
        </authorList>
    </citation>
    <scope>NUCLEOTIDE SEQUENCE [LARGE SCALE GENOMIC DNA]</scope>
    <source>
        <strain evidence="6">110S</strain>
    </source>
</reference>
<dbReference type="FunCoup" id="A0A0N0RFH5">
    <property type="interactions" value="160"/>
</dbReference>